<protein>
    <submittedName>
        <fullName evidence="1">Uncharacterized protein</fullName>
    </submittedName>
</protein>
<name>A0ABQ2P3G2_9BACI</name>
<dbReference type="EMBL" id="BMLW01000038">
    <property type="protein sequence ID" value="GGP17361.1"/>
    <property type="molecule type" value="Genomic_DNA"/>
</dbReference>
<dbReference type="RefSeq" id="WP_188738841.1">
    <property type="nucleotide sequence ID" value="NZ_BMLW01000038.1"/>
</dbReference>
<sequence length="76" mass="8971">MENRIKPSINDLMTMNDDEIRECLSEHNRGTLMVLSREMVGVLRDYHRLVDELKDEKQLLYGRLNNIIALAQEEIK</sequence>
<evidence type="ECO:0000313" key="1">
    <source>
        <dbReference type="EMBL" id="GGP17361.1"/>
    </source>
</evidence>
<evidence type="ECO:0000313" key="2">
    <source>
        <dbReference type="Proteomes" id="UP000641206"/>
    </source>
</evidence>
<gene>
    <name evidence="1" type="ORF">GCM10011346_52830</name>
</gene>
<keyword evidence="2" id="KW-1185">Reference proteome</keyword>
<proteinExistence type="predicted"/>
<comment type="caution">
    <text evidence="1">The sequence shown here is derived from an EMBL/GenBank/DDBJ whole genome shotgun (WGS) entry which is preliminary data.</text>
</comment>
<reference evidence="2" key="1">
    <citation type="journal article" date="2019" name="Int. J. Syst. Evol. Microbiol.">
        <title>The Global Catalogue of Microorganisms (GCM) 10K type strain sequencing project: providing services to taxonomists for standard genome sequencing and annotation.</title>
        <authorList>
            <consortium name="The Broad Institute Genomics Platform"/>
            <consortium name="The Broad Institute Genome Sequencing Center for Infectious Disease"/>
            <person name="Wu L."/>
            <person name="Ma J."/>
        </authorList>
    </citation>
    <scope>NUCLEOTIDE SEQUENCE [LARGE SCALE GENOMIC DNA]</scope>
    <source>
        <strain evidence="2">CGMCC 1.7693</strain>
    </source>
</reference>
<organism evidence="1 2">
    <name type="scientific">Oceanobacillus neutriphilus</name>
    <dbReference type="NCBI Taxonomy" id="531815"/>
    <lineage>
        <taxon>Bacteria</taxon>
        <taxon>Bacillati</taxon>
        <taxon>Bacillota</taxon>
        <taxon>Bacilli</taxon>
        <taxon>Bacillales</taxon>
        <taxon>Bacillaceae</taxon>
        <taxon>Oceanobacillus</taxon>
    </lineage>
</organism>
<accession>A0ABQ2P3G2</accession>
<dbReference type="Proteomes" id="UP000641206">
    <property type="component" value="Unassembled WGS sequence"/>
</dbReference>